<feature type="domain" description="Methyl-accepting transducer" evidence="6">
    <location>
        <begin position="382"/>
        <end position="618"/>
    </location>
</feature>
<reference evidence="8 9" key="1">
    <citation type="submission" date="2023-12" db="EMBL/GenBank/DDBJ databases">
        <title>Friends and Foes: Symbiotic and Algicidal bacterial influence on Karenia brevis blooms.</title>
        <authorList>
            <person name="Fei C."/>
            <person name="Mohamed A.R."/>
            <person name="Booker A."/>
            <person name="Arshad M."/>
            <person name="Klass S."/>
            <person name="Ahn S."/>
            <person name="Gilbert P.M."/>
            <person name="Heil C.A."/>
            <person name="Martinez J.M."/>
            <person name="Amin S.A."/>
        </authorList>
    </citation>
    <scope>NUCLEOTIDE SEQUENCE [LARGE SCALE GENOMIC DNA]</scope>
    <source>
        <strain evidence="8 9">CE15</strain>
    </source>
</reference>
<dbReference type="Gene3D" id="1.10.287.950">
    <property type="entry name" value="Methyl-accepting chemotaxis protein"/>
    <property type="match status" value="1"/>
</dbReference>
<dbReference type="Proteomes" id="UP001382455">
    <property type="component" value="Unassembled WGS sequence"/>
</dbReference>
<evidence type="ECO:0000313" key="8">
    <source>
        <dbReference type="EMBL" id="MEI4549668.1"/>
    </source>
</evidence>
<dbReference type="PROSITE" id="PS50885">
    <property type="entry name" value="HAMP"/>
    <property type="match status" value="1"/>
</dbReference>
<dbReference type="EMBL" id="JBAWKS010000001">
    <property type="protein sequence ID" value="MEI4549668.1"/>
    <property type="molecule type" value="Genomic_DNA"/>
</dbReference>
<comment type="similarity">
    <text evidence="3">Belongs to the methyl-accepting chemotaxis (MCP) protein family.</text>
</comment>
<proteinExistence type="inferred from homology"/>
<evidence type="ECO:0000256" key="5">
    <source>
        <dbReference type="SAM" id="Phobius"/>
    </source>
</evidence>
<dbReference type="InterPro" id="IPR003660">
    <property type="entry name" value="HAMP_dom"/>
</dbReference>
<evidence type="ECO:0000313" key="9">
    <source>
        <dbReference type="Proteomes" id="UP001382455"/>
    </source>
</evidence>
<keyword evidence="2 4" id="KW-0807">Transducer</keyword>
<evidence type="ECO:0000259" key="6">
    <source>
        <dbReference type="PROSITE" id="PS50111"/>
    </source>
</evidence>
<keyword evidence="9" id="KW-1185">Reference proteome</keyword>
<dbReference type="Pfam" id="PF08376">
    <property type="entry name" value="NIT"/>
    <property type="match status" value="1"/>
</dbReference>
<feature type="domain" description="HAMP" evidence="7">
    <location>
        <begin position="324"/>
        <end position="377"/>
    </location>
</feature>
<name>A0ABU8ERQ8_9GAMM</name>
<dbReference type="PANTHER" id="PTHR32089">
    <property type="entry name" value="METHYL-ACCEPTING CHEMOTAXIS PROTEIN MCPB"/>
    <property type="match status" value="1"/>
</dbReference>
<keyword evidence="5" id="KW-0812">Transmembrane</keyword>
<dbReference type="InterPro" id="IPR004089">
    <property type="entry name" value="MCPsignal_dom"/>
</dbReference>
<sequence length="655" mass="72387">MLDNLSFKKAIIAISVVSCLFIFLLIGFSIQEDIDNIDSAKGDQLLLELALKADNVAHNFAVERGLSAGFIAGGAASQFTKVTAQRKKADNALQALKNADMNTLSGEAILLRTRLENYIANRTAIRQQVDNRNGKEAFNFYSEVNLMALDLVKAITVSIDDSQTRAQFMQVYFYSHLKEHLGQVRGKLNGILSAKKFNSTQAQEVSSYIANIRRFKLLLSDSSEQSRFFKDPSIAKYNDYINNTINDVFLNQKPTSSWPEASAWFATTTQYINQIKQRATEFTTEINTQKHATINSYYQGLTGKLVALLVIASVIVWANIRVIKGLTSKINHIKETLSYVSDSGDLTIRLNDQSHDELGSISRDIDKLLNSQKDLVGHLSNALHIMSGSIDKISDVSRHVIDQIVKNDGALQNIASSTEQLFQTTLGIKNEMNESMDSTSQLDDVSKHTRSITEQSKGSLDTLIELNENAFNSTESLHHKSQSIVSILESINSIAEQTNLLALNAAIEAARAGEQGRGFAVVADEVRQLAIRSKDATSEISGVLELVKNDAEELKSLMENIHESSKFTSTNSNSSLENINTLYNQISNIQARLKSVSVSTEEQSEAASHITQQVSVISEESNSITSDMEQLNELIKGLTQSNQQLKSSITHYKTA</sequence>
<gene>
    <name evidence="8" type="ORF">WAE96_08155</name>
</gene>
<feature type="transmembrane region" description="Helical" evidence="5">
    <location>
        <begin position="297"/>
        <end position="320"/>
    </location>
</feature>
<comment type="subcellular location">
    <subcellularLocation>
        <location evidence="1">Membrane</location>
    </subcellularLocation>
</comment>
<dbReference type="PANTHER" id="PTHR32089:SF112">
    <property type="entry name" value="LYSOZYME-LIKE PROTEIN-RELATED"/>
    <property type="match status" value="1"/>
</dbReference>
<keyword evidence="5" id="KW-0472">Membrane</keyword>
<dbReference type="RefSeq" id="WP_336435131.1">
    <property type="nucleotide sequence ID" value="NZ_JBAWKS010000001.1"/>
</dbReference>
<organism evidence="8 9">
    <name type="scientific">Pseudoalteromonas spongiae</name>
    <dbReference type="NCBI Taxonomy" id="298657"/>
    <lineage>
        <taxon>Bacteria</taxon>
        <taxon>Pseudomonadati</taxon>
        <taxon>Pseudomonadota</taxon>
        <taxon>Gammaproteobacteria</taxon>
        <taxon>Alteromonadales</taxon>
        <taxon>Pseudoalteromonadaceae</taxon>
        <taxon>Pseudoalteromonas</taxon>
    </lineage>
</organism>
<dbReference type="SUPFAM" id="SSF58104">
    <property type="entry name" value="Methyl-accepting chemotaxis protein (MCP) signaling domain"/>
    <property type="match status" value="1"/>
</dbReference>
<evidence type="ECO:0000256" key="2">
    <source>
        <dbReference type="ARBA" id="ARBA00023224"/>
    </source>
</evidence>
<dbReference type="InterPro" id="IPR013587">
    <property type="entry name" value="Nitrate/nitrite_sensing"/>
</dbReference>
<evidence type="ECO:0000259" key="7">
    <source>
        <dbReference type="PROSITE" id="PS50885"/>
    </source>
</evidence>
<evidence type="ECO:0000256" key="4">
    <source>
        <dbReference type="PROSITE-ProRule" id="PRU00284"/>
    </source>
</evidence>
<keyword evidence="5" id="KW-1133">Transmembrane helix</keyword>
<protein>
    <submittedName>
        <fullName evidence="8">Methyl-accepting chemotaxis protein</fullName>
    </submittedName>
</protein>
<feature type="transmembrane region" description="Helical" evidence="5">
    <location>
        <begin position="12"/>
        <end position="30"/>
    </location>
</feature>
<evidence type="ECO:0000256" key="1">
    <source>
        <dbReference type="ARBA" id="ARBA00004370"/>
    </source>
</evidence>
<accession>A0ABU8ERQ8</accession>
<evidence type="ECO:0000256" key="3">
    <source>
        <dbReference type="ARBA" id="ARBA00029447"/>
    </source>
</evidence>
<dbReference type="Pfam" id="PF00015">
    <property type="entry name" value="MCPsignal"/>
    <property type="match status" value="1"/>
</dbReference>
<dbReference type="PROSITE" id="PS50111">
    <property type="entry name" value="CHEMOTAXIS_TRANSDUC_2"/>
    <property type="match status" value="1"/>
</dbReference>
<comment type="caution">
    <text evidence="8">The sequence shown here is derived from an EMBL/GenBank/DDBJ whole genome shotgun (WGS) entry which is preliminary data.</text>
</comment>
<dbReference type="SMART" id="SM00283">
    <property type="entry name" value="MA"/>
    <property type="match status" value="1"/>
</dbReference>